<evidence type="ECO:0000313" key="2">
    <source>
        <dbReference type="Proteomes" id="UP000753802"/>
    </source>
</evidence>
<sequence length="235" mass="26896">MAKKGQLAQKAIRDEVTRPTRLKKYTQYILIVCEDSVTERNYFEGFQPLFPDETMYVHSVGTGRDPLGVTQQAVTELKDLEAAIGKEVDFVWVVFDVDDAGIDLAKLARFNQAISLAGAEGFSVAWSNEVFELWLLLHLEEVTHLPALGREDVYDRLEQAIQAHPGYEQYLYRHGKAVILEYIVALGNETQAMERAQFLHDRNHPRGTINANPCTQIFQLVKDLREWVAYHNYKP</sequence>
<protein>
    <submittedName>
        <fullName evidence="1">RloB domain-containing protein</fullName>
    </submittedName>
</protein>
<comment type="caution">
    <text evidence="1">The sequence shown here is derived from an EMBL/GenBank/DDBJ whole genome shotgun (WGS) entry which is preliminary data.</text>
</comment>
<organism evidence="1 2">
    <name type="scientific">Sediminibacterium roseum</name>
    <dbReference type="NCBI Taxonomy" id="1978412"/>
    <lineage>
        <taxon>Bacteria</taxon>
        <taxon>Pseudomonadati</taxon>
        <taxon>Bacteroidota</taxon>
        <taxon>Chitinophagia</taxon>
        <taxon>Chitinophagales</taxon>
        <taxon>Chitinophagaceae</taxon>
        <taxon>Sediminibacterium</taxon>
    </lineage>
</organism>
<dbReference type="Proteomes" id="UP000753802">
    <property type="component" value="Unassembled WGS sequence"/>
</dbReference>
<name>A0ABW9ZYW9_9BACT</name>
<dbReference type="RefSeq" id="WP_161819227.1">
    <property type="nucleotide sequence ID" value="NZ_JAACJS010000015.1"/>
</dbReference>
<evidence type="ECO:0000313" key="1">
    <source>
        <dbReference type="EMBL" id="NCI50922.1"/>
    </source>
</evidence>
<dbReference type="Pfam" id="PF13707">
    <property type="entry name" value="RloB"/>
    <property type="match status" value="1"/>
</dbReference>
<proteinExistence type="predicted"/>
<dbReference type="EMBL" id="JAACJS010000015">
    <property type="protein sequence ID" value="NCI50922.1"/>
    <property type="molecule type" value="Genomic_DNA"/>
</dbReference>
<reference evidence="1 2" key="1">
    <citation type="submission" date="2020-01" db="EMBL/GenBank/DDBJ databases">
        <title>Genome analysis.</title>
        <authorList>
            <person name="Wu S."/>
            <person name="Wang G."/>
        </authorList>
    </citation>
    <scope>NUCLEOTIDE SEQUENCE [LARGE SCALE GENOMIC DNA]</scope>
    <source>
        <strain evidence="1 2">SYL130</strain>
    </source>
</reference>
<gene>
    <name evidence="1" type="ORF">GWC95_13395</name>
</gene>
<dbReference type="InterPro" id="IPR025591">
    <property type="entry name" value="RloB"/>
</dbReference>
<keyword evidence="2" id="KW-1185">Reference proteome</keyword>
<accession>A0ABW9ZYW9</accession>